<dbReference type="SUPFAM" id="SSF52096">
    <property type="entry name" value="ClpP/crotonase"/>
    <property type="match status" value="1"/>
</dbReference>
<dbReference type="InterPro" id="IPR018376">
    <property type="entry name" value="Enoyl-CoA_hyd/isom_CS"/>
</dbReference>
<reference evidence="2 4" key="1">
    <citation type="submission" date="2020-05" db="EMBL/GenBank/DDBJ databases">
        <title>Draft Genome Sequences of Sphingomonas sp. Isolated from the International Space Station.</title>
        <authorList>
            <person name="Bijlani S."/>
            <person name="Singh N.K."/>
            <person name="Mason C.E."/>
            <person name="Wang C.C."/>
            <person name="Venkateswaran K."/>
        </authorList>
    </citation>
    <scope>NUCLEOTIDE SEQUENCE [LARGE SCALE GENOMIC DNA]</scope>
    <source>
        <strain evidence="2 4">FKI-L5-BR-P1</strain>
    </source>
</reference>
<reference evidence="3 5" key="2">
    <citation type="submission" date="2020-12" db="EMBL/GenBank/DDBJ databases">
        <title>FDA dAtabase for Regulatory Grade micrObial Sequences (FDA-ARGOS): Supporting development and validation of Infectious Disease Dx tests.</title>
        <authorList>
            <person name="Sproer C."/>
            <person name="Gronow S."/>
            <person name="Severitt S."/>
            <person name="Schroder I."/>
            <person name="Tallon L."/>
            <person name="Sadzewicz L."/>
            <person name="Zhao X."/>
            <person name="Boylan J."/>
            <person name="Ott S."/>
            <person name="Bowen H."/>
            <person name="Vavikolanu K."/>
            <person name="Mehta A."/>
            <person name="Aluvathingal J."/>
            <person name="Nadendla S."/>
            <person name="Lowell S."/>
            <person name="Myers T."/>
            <person name="Yan Y."/>
            <person name="Sichtig H."/>
        </authorList>
    </citation>
    <scope>NUCLEOTIDE SEQUENCE [LARGE SCALE GENOMIC DNA]</scope>
    <source>
        <strain evidence="3 5">FDAARGOS_881</strain>
    </source>
</reference>
<dbReference type="PANTHER" id="PTHR43459">
    <property type="entry name" value="ENOYL-COA HYDRATASE"/>
    <property type="match status" value="1"/>
</dbReference>
<dbReference type="Proteomes" id="UP000550136">
    <property type="component" value="Unassembled WGS sequence"/>
</dbReference>
<dbReference type="GO" id="GO:0016853">
    <property type="term" value="F:isomerase activity"/>
    <property type="evidence" value="ECO:0007669"/>
    <property type="project" value="UniProtKB-KW"/>
</dbReference>
<gene>
    <name evidence="2" type="ORF">HKX06_07370</name>
    <name evidence="3" type="ORF">I6G38_06555</name>
</gene>
<accession>A0A411LLQ5</accession>
<dbReference type="Pfam" id="PF00378">
    <property type="entry name" value="ECH_1"/>
    <property type="match status" value="1"/>
</dbReference>
<dbReference type="Proteomes" id="UP000594836">
    <property type="component" value="Chromosome"/>
</dbReference>
<dbReference type="PROSITE" id="PS00166">
    <property type="entry name" value="ENOYL_COA_HYDRATASE"/>
    <property type="match status" value="1"/>
</dbReference>
<evidence type="ECO:0000256" key="1">
    <source>
        <dbReference type="RuleBase" id="RU003707"/>
    </source>
</evidence>
<evidence type="ECO:0000313" key="5">
    <source>
        <dbReference type="Proteomes" id="UP000594836"/>
    </source>
</evidence>
<evidence type="ECO:0000313" key="3">
    <source>
        <dbReference type="EMBL" id="QPT09895.1"/>
    </source>
</evidence>
<dbReference type="RefSeq" id="WP_037568384.1">
    <property type="nucleotide sequence ID" value="NZ_AP023323.1"/>
</dbReference>
<evidence type="ECO:0000313" key="2">
    <source>
        <dbReference type="EMBL" id="NNG57195.1"/>
    </source>
</evidence>
<dbReference type="AlphaFoldDB" id="A0A411LLQ5"/>
<dbReference type="EMBL" id="CP065713">
    <property type="protein sequence ID" value="QPT09895.1"/>
    <property type="molecule type" value="Genomic_DNA"/>
</dbReference>
<comment type="similarity">
    <text evidence="1">Belongs to the enoyl-CoA hydratase/isomerase family.</text>
</comment>
<dbReference type="PANTHER" id="PTHR43459:SF1">
    <property type="entry name" value="EG:BACN32G11.4 PROTEIN"/>
    <property type="match status" value="1"/>
</dbReference>
<dbReference type="InterPro" id="IPR029045">
    <property type="entry name" value="ClpP/crotonase-like_dom_sf"/>
</dbReference>
<dbReference type="GeneID" id="78528002"/>
<sequence>MTVELNRDGCVSVITLRNPPNNHLGLGTISDLADAFDSADADPDVRAILLRSQGRVFCAGADLVNANPVADPLPPGSRSPFYVAAARLYGVQTPVVAAVQGAAVGAGLGLALVADFRIGSPQARFVANFVQLGLHPGFGISAVLERVIGRQRAAMMLMTGRRIRGEEAERWGLVDQLVSAEELDAVAMALAQEIAAAAPLAVASTRRTLRGDLRALVEAATDHELAEQAVLMQTEDFVEGVRAVTERRPGRFIGR</sequence>
<dbReference type="InterPro" id="IPR001753">
    <property type="entry name" value="Enoyl-CoA_hydra/iso"/>
</dbReference>
<evidence type="ECO:0000313" key="4">
    <source>
        <dbReference type="Proteomes" id="UP000550136"/>
    </source>
</evidence>
<dbReference type="EMBL" id="JABEOU010000025">
    <property type="protein sequence ID" value="NNG57195.1"/>
    <property type="molecule type" value="Genomic_DNA"/>
</dbReference>
<dbReference type="Gene3D" id="3.90.226.10">
    <property type="entry name" value="2-enoyl-CoA Hydratase, Chain A, domain 1"/>
    <property type="match status" value="1"/>
</dbReference>
<protein>
    <submittedName>
        <fullName evidence="2">Enoyl-CoA hydratase/isomerase family protein</fullName>
    </submittedName>
</protein>
<keyword evidence="2" id="KW-0413">Isomerase</keyword>
<name>A0A411LLQ5_SPHPI</name>
<dbReference type="CDD" id="cd06558">
    <property type="entry name" value="crotonase-like"/>
    <property type="match status" value="1"/>
</dbReference>
<proteinExistence type="inferred from homology"/>
<organism evidence="2 4">
    <name type="scientific">Sphingomonas paucimobilis</name>
    <name type="common">Pseudomonas paucimobilis</name>
    <dbReference type="NCBI Taxonomy" id="13689"/>
    <lineage>
        <taxon>Bacteria</taxon>
        <taxon>Pseudomonadati</taxon>
        <taxon>Pseudomonadota</taxon>
        <taxon>Alphaproteobacteria</taxon>
        <taxon>Sphingomonadales</taxon>
        <taxon>Sphingomonadaceae</taxon>
        <taxon>Sphingomonas</taxon>
    </lineage>
</organism>
<dbReference type="OrthoDB" id="9777711at2"/>